<dbReference type="EMBL" id="LR899817">
    <property type="protein sequence ID" value="CAD7242663.1"/>
    <property type="molecule type" value="Genomic_DNA"/>
</dbReference>
<sequence length="145" mass="16364">MYASLVFGDSPRNQLSTSDEKHNVPADLRPYLEEAKQTTDTLKEIFRTTKWATSSLSDHDVLIKTAQNDKTKLMMVYLENITSQCRITHQVSAPAANGLIWSREYVTIASWEKEGDTIYHSLSSISWPGLSLSDEYVRQVIHGAS</sequence>
<organism evidence="2">
    <name type="scientific">Darwinula stevensoni</name>
    <dbReference type="NCBI Taxonomy" id="69355"/>
    <lineage>
        <taxon>Eukaryota</taxon>
        <taxon>Metazoa</taxon>
        <taxon>Ecdysozoa</taxon>
        <taxon>Arthropoda</taxon>
        <taxon>Crustacea</taxon>
        <taxon>Oligostraca</taxon>
        <taxon>Ostracoda</taxon>
        <taxon>Podocopa</taxon>
        <taxon>Podocopida</taxon>
        <taxon>Darwinulocopina</taxon>
        <taxon>Darwinuloidea</taxon>
        <taxon>Darwinulidae</taxon>
        <taxon>Darwinula</taxon>
    </lineage>
</organism>
<accession>A0A7R8X2P8</accession>
<gene>
    <name evidence="2" type="ORF">DSTB1V02_LOCUS2616</name>
</gene>
<name>A0A7R8X2P8_9CRUS</name>
<dbReference type="AlphaFoldDB" id="A0A7R8X2P8"/>
<dbReference type="Proteomes" id="UP000677054">
    <property type="component" value="Unassembled WGS sequence"/>
</dbReference>
<dbReference type="OrthoDB" id="74575at2759"/>
<keyword evidence="3" id="KW-1185">Reference proteome</keyword>
<dbReference type="Gene3D" id="3.30.530.20">
    <property type="match status" value="1"/>
</dbReference>
<dbReference type="SUPFAM" id="SSF55961">
    <property type="entry name" value="Bet v1-like"/>
    <property type="match status" value="1"/>
</dbReference>
<feature type="region of interest" description="Disordered" evidence="1">
    <location>
        <begin position="1"/>
        <end position="24"/>
    </location>
</feature>
<dbReference type="InterPro" id="IPR023393">
    <property type="entry name" value="START-like_dom_sf"/>
</dbReference>
<dbReference type="EMBL" id="CAJPEV010000300">
    <property type="protein sequence ID" value="CAG0883679.1"/>
    <property type="molecule type" value="Genomic_DNA"/>
</dbReference>
<reference evidence="2" key="1">
    <citation type="submission" date="2020-11" db="EMBL/GenBank/DDBJ databases">
        <authorList>
            <person name="Tran Van P."/>
        </authorList>
    </citation>
    <scope>NUCLEOTIDE SEQUENCE</scope>
</reference>
<evidence type="ECO:0000313" key="2">
    <source>
        <dbReference type="EMBL" id="CAD7242663.1"/>
    </source>
</evidence>
<proteinExistence type="predicted"/>
<evidence type="ECO:0000313" key="3">
    <source>
        <dbReference type="Proteomes" id="UP000677054"/>
    </source>
</evidence>
<evidence type="ECO:0000256" key="1">
    <source>
        <dbReference type="SAM" id="MobiDB-lite"/>
    </source>
</evidence>
<protein>
    <submittedName>
        <fullName evidence="2">Uncharacterized protein</fullName>
    </submittedName>
</protein>